<evidence type="ECO:0000313" key="3">
    <source>
        <dbReference type="Proteomes" id="UP000327157"/>
    </source>
</evidence>
<reference evidence="3" key="2">
    <citation type="submission" date="2019-10" db="EMBL/GenBank/DDBJ databases">
        <title>A de novo genome assembly of a pear dwarfing rootstock.</title>
        <authorList>
            <person name="Wang F."/>
            <person name="Wang J."/>
            <person name="Li S."/>
            <person name="Zhang Y."/>
            <person name="Fang M."/>
            <person name="Ma L."/>
            <person name="Zhao Y."/>
            <person name="Jiang S."/>
        </authorList>
    </citation>
    <scope>NUCLEOTIDE SEQUENCE [LARGE SCALE GENOMIC DNA]</scope>
</reference>
<dbReference type="EMBL" id="SMOL01000559">
    <property type="protein sequence ID" value="KAB2606479.1"/>
    <property type="molecule type" value="Genomic_DNA"/>
</dbReference>
<dbReference type="AlphaFoldDB" id="A0A5N5FTQ6"/>
<keyword evidence="3" id="KW-1185">Reference proteome</keyword>
<gene>
    <name evidence="2" type="ORF">D8674_006196</name>
</gene>
<protein>
    <submittedName>
        <fullName evidence="2">Uncharacterized protein</fullName>
    </submittedName>
</protein>
<reference evidence="2 3" key="3">
    <citation type="submission" date="2019-11" db="EMBL/GenBank/DDBJ databases">
        <title>A de novo genome assembly of a pear dwarfing rootstock.</title>
        <authorList>
            <person name="Wang F."/>
            <person name="Wang J."/>
            <person name="Li S."/>
            <person name="Zhang Y."/>
            <person name="Fang M."/>
            <person name="Ma L."/>
            <person name="Zhao Y."/>
            <person name="Jiang S."/>
        </authorList>
    </citation>
    <scope>NUCLEOTIDE SEQUENCE [LARGE SCALE GENOMIC DNA]</scope>
    <source>
        <strain evidence="2">S2</strain>
        <tissue evidence="2">Leaf</tissue>
    </source>
</reference>
<proteinExistence type="predicted"/>
<sequence>MSNSDNERQQIPEEIQKLVAEQLRGFQCIDTTDDVIRKDMANLSRSPFIVEIEETKPPRNAITLYANNDALMCKIFATTELSLVFTKEYSSYCSIKKKSDYLFNMKNDLKESFCIYVKRFKVEKAKIVECDDSITCSAFRKGLPADHPLFEELIMGKNLSLANSYALAEKHSFWDEEKCSQKPPEQSHRDAEPTQKKANDKPLDNKIEPGDKPKDRSLTKGVTSPKTYTKFSIPINQIFHNLKDK</sequence>
<evidence type="ECO:0000313" key="2">
    <source>
        <dbReference type="EMBL" id="KAB2606479.1"/>
    </source>
</evidence>
<organism evidence="2 3">
    <name type="scientific">Pyrus ussuriensis x Pyrus communis</name>
    <dbReference type="NCBI Taxonomy" id="2448454"/>
    <lineage>
        <taxon>Eukaryota</taxon>
        <taxon>Viridiplantae</taxon>
        <taxon>Streptophyta</taxon>
        <taxon>Embryophyta</taxon>
        <taxon>Tracheophyta</taxon>
        <taxon>Spermatophyta</taxon>
        <taxon>Magnoliopsida</taxon>
        <taxon>eudicotyledons</taxon>
        <taxon>Gunneridae</taxon>
        <taxon>Pentapetalae</taxon>
        <taxon>rosids</taxon>
        <taxon>fabids</taxon>
        <taxon>Rosales</taxon>
        <taxon>Rosaceae</taxon>
        <taxon>Amygdaloideae</taxon>
        <taxon>Maleae</taxon>
        <taxon>Pyrus</taxon>
    </lineage>
</organism>
<accession>A0A5N5FTQ6</accession>
<feature type="compositionally biased region" description="Basic and acidic residues" evidence="1">
    <location>
        <begin position="176"/>
        <end position="218"/>
    </location>
</feature>
<reference evidence="2 3" key="1">
    <citation type="submission" date="2019-09" db="EMBL/GenBank/DDBJ databases">
        <authorList>
            <person name="Ou C."/>
        </authorList>
    </citation>
    <scope>NUCLEOTIDE SEQUENCE [LARGE SCALE GENOMIC DNA]</scope>
    <source>
        <strain evidence="2">S2</strain>
        <tissue evidence="2">Leaf</tissue>
    </source>
</reference>
<name>A0A5N5FTQ6_9ROSA</name>
<dbReference type="OrthoDB" id="1748993at2759"/>
<comment type="caution">
    <text evidence="2">The sequence shown here is derived from an EMBL/GenBank/DDBJ whole genome shotgun (WGS) entry which is preliminary data.</text>
</comment>
<dbReference type="Proteomes" id="UP000327157">
    <property type="component" value="Chromosome 11"/>
</dbReference>
<feature type="region of interest" description="Disordered" evidence="1">
    <location>
        <begin position="176"/>
        <end position="224"/>
    </location>
</feature>
<evidence type="ECO:0000256" key="1">
    <source>
        <dbReference type="SAM" id="MobiDB-lite"/>
    </source>
</evidence>